<evidence type="ECO:0000313" key="2">
    <source>
        <dbReference type="EnsemblProtists" id="PYU1_T005035"/>
    </source>
</evidence>
<evidence type="ECO:0000256" key="1">
    <source>
        <dbReference type="SAM" id="Phobius"/>
    </source>
</evidence>
<accession>K3WJ93</accession>
<evidence type="ECO:0000313" key="3">
    <source>
        <dbReference type="Proteomes" id="UP000019132"/>
    </source>
</evidence>
<dbReference type="AlphaFoldDB" id="K3WJ93"/>
<dbReference type="OMA" id="YLAIMIH"/>
<feature type="transmembrane region" description="Helical" evidence="1">
    <location>
        <begin position="77"/>
        <end position="99"/>
    </location>
</feature>
<dbReference type="InParanoid" id="K3WJ93"/>
<reference evidence="3" key="2">
    <citation type="submission" date="2010-04" db="EMBL/GenBank/DDBJ databases">
        <authorList>
            <person name="Buell R."/>
            <person name="Hamilton J."/>
            <person name="Hostetler J."/>
        </authorList>
    </citation>
    <scope>NUCLEOTIDE SEQUENCE [LARGE SCALE GENOMIC DNA]</scope>
    <source>
        <strain evidence="3">DAOM:BR144</strain>
    </source>
</reference>
<keyword evidence="1" id="KW-1133">Transmembrane helix</keyword>
<dbReference type="HOGENOM" id="CLU_159723_0_0_1"/>
<keyword evidence="1" id="KW-0472">Membrane</keyword>
<proteinExistence type="predicted"/>
<organism evidence="2 3">
    <name type="scientific">Globisporangium ultimum (strain ATCC 200006 / CBS 805.95 / DAOM BR144)</name>
    <name type="common">Pythium ultimum</name>
    <dbReference type="NCBI Taxonomy" id="431595"/>
    <lineage>
        <taxon>Eukaryota</taxon>
        <taxon>Sar</taxon>
        <taxon>Stramenopiles</taxon>
        <taxon>Oomycota</taxon>
        <taxon>Peronosporomycetes</taxon>
        <taxon>Pythiales</taxon>
        <taxon>Pythiaceae</taxon>
        <taxon>Globisporangium</taxon>
    </lineage>
</organism>
<sequence length="119" mass="13810">MKSTLKQESRQEPLTHIQTAKDSFHQLRASVEVVVAECIEAVIPFMYAIYLAIMIHLLNTQNYEDLRDITEQQVNTVIVNILIYTGLELLSMVYVYVMIKRSFGVPVLYQLTFAPENKW</sequence>
<dbReference type="EnsemblProtists" id="PYU1_T005035">
    <property type="protein sequence ID" value="PYU1_T005035"/>
    <property type="gene ID" value="PYU1_G005024"/>
</dbReference>
<dbReference type="Proteomes" id="UP000019132">
    <property type="component" value="Unassembled WGS sequence"/>
</dbReference>
<reference evidence="3" key="1">
    <citation type="journal article" date="2010" name="Genome Biol.">
        <title>Genome sequence of the necrotrophic plant pathogen Pythium ultimum reveals original pathogenicity mechanisms and effector repertoire.</title>
        <authorList>
            <person name="Levesque C.A."/>
            <person name="Brouwer H."/>
            <person name="Cano L."/>
            <person name="Hamilton J.P."/>
            <person name="Holt C."/>
            <person name="Huitema E."/>
            <person name="Raffaele S."/>
            <person name="Robideau G.P."/>
            <person name="Thines M."/>
            <person name="Win J."/>
            <person name="Zerillo M.M."/>
            <person name="Beakes G.W."/>
            <person name="Boore J.L."/>
            <person name="Busam D."/>
            <person name="Dumas B."/>
            <person name="Ferriera S."/>
            <person name="Fuerstenberg S.I."/>
            <person name="Gachon C.M."/>
            <person name="Gaulin E."/>
            <person name="Govers F."/>
            <person name="Grenville-Briggs L."/>
            <person name="Horner N."/>
            <person name="Hostetler J."/>
            <person name="Jiang R.H."/>
            <person name="Johnson J."/>
            <person name="Krajaejun T."/>
            <person name="Lin H."/>
            <person name="Meijer H.J."/>
            <person name="Moore B."/>
            <person name="Morris P."/>
            <person name="Phuntmart V."/>
            <person name="Puiu D."/>
            <person name="Shetty J."/>
            <person name="Stajich J.E."/>
            <person name="Tripathy S."/>
            <person name="Wawra S."/>
            <person name="van West P."/>
            <person name="Whitty B.R."/>
            <person name="Coutinho P.M."/>
            <person name="Henrissat B."/>
            <person name="Martin F."/>
            <person name="Thomas P.D."/>
            <person name="Tyler B.M."/>
            <person name="De Vries R.P."/>
            <person name="Kamoun S."/>
            <person name="Yandell M."/>
            <person name="Tisserat N."/>
            <person name="Buell C.R."/>
        </authorList>
    </citation>
    <scope>NUCLEOTIDE SEQUENCE</scope>
    <source>
        <strain evidence="3">DAOM:BR144</strain>
    </source>
</reference>
<name>K3WJ93_GLOUD</name>
<dbReference type="EMBL" id="GL376564">
    <property type="status" value="NOT_ANNOTATED_CDS"/>
    <property type="molecule type" value="Genomic_DNA"/>
</dbReference>
<reference evidence="2" key="3">
    <citation type="submission" date="2015-02" db="UniProtKB">
        <authorList>
            <consortium name="EnsemblProtists"/>
        </authorList>
    </citation>
    <scope>IDENTIFICATION</scope>
    <source>
        <strain evidence="2">DAOM BR144</strain>
    </source>
</reference>
<keyword evidence="3" id="KW-1185">Reference proteome</keyword>
<feature type="transmembrane region" description="Helical" evidence="1">
    <location>
        <begin position="33"/>
        <end position="57"/>
    </location>
</feature>
<keyword evidence="1" id="KW-0812">Transmembrane</keyword>
<protein>
    <submittedName>
        <fullName evidence="2">Uncharacterized protein</fullName>
    </submittedName>
</protein>
<dbReference type="VEuPathDB" id="FungiDB:PYU1_G005024"/>